<evidence type="ECO:0000259" key="1">
    <source>
        <dbReference type="Pfam" id="PF09066"/>
    </source>
</evidence>
<dbReference type="GO" id="GO:0030131">
    <property type="term" value="C:clathrin adaptor complex"/>
    <property type="evidence" value="ECO:0007669"/>
    <property type="project" value="InterPro"/>
</dbReference>
<feature type="domain" description="Beta-adaptin appendage C-terminal subdomain" evidence="1">
    <location>
        <begin position="72"/>
        <end position="128"/>
    </location>
</feature>
<evidence type="ECO:0000313" key="2">
    <source>
        <dbReference type="EMBL" id="CAD1830188.1"/>
    </source>
</evidence>
<dbReference type="AlphaFoldDB" id="A0A6V7PHR5"/>
<reference evidence="2" key="1">
    <citation type="submission" date="2020-07" db="EMBL/GenBank/DDBJ databases">
        <authorList>
            <person name="Lin J."/>
        </authorList>
    </citation>
    <scope>NUCLEOTIDE SEQUENCE</scope>
</reference>
<dbReference type="Gene3D" id="3.30.310.10">
    <property type="entry name" value="TATA-Binding Protein"/>
    <property type="match status" value="1"/>
</dbReference>
<gene>
    <name evidence="2" type="ORF">CB5_LOCUS13399</name>
</gene>
<sequence>MNLVFVAAVPLQVPPLQPGALACTVLPMILLQNVSTGPPSALSQVALLKNNQQPVWYSNDKISLHAFYVEDRRNASKELLYLSTKIPLGIPFLIELSTTVGIPSVKCALNMPGPELAPLIFEAMETLLT</sequence>
<accession>A0A6V7PHR5</accession>
<proteinExistence type="predicted"/>
<dbReference type="Pfam" id="PF09066">
    <property type="entry name" value="B2-adapt-app_C"/>
    <property type="match status" value="1"/>
</dbReference>
<dbReference type="EMBL" id="LR862148">
    <property type="protein sequence ID" value="CAD1830188.1"/>
    <property type="molecule type" value="Genomic_DNA"/>
</dbReference>
<dbReference type="GO" id="GO:0006886">
    <property type="term" value="P:intracellular protein transport"/>
    <property type="evidence" value="ECO:0007669"/>
    <property type="project" value="InterPro"/>
</dbReference>
<dbReference type="GO" id="GO:0016192">
    <property type="term" value="P:vesicle-mediated transport"/>
    <property type="evidence" value="ECO:0007669"/>
    <property type="project" value="InterPro"/>
</dbReference>
<protein>
    <recommendedName>
        <fullName evidence="1">Beta-adaptin appendage C-terminal subdomain domain-containing protein</fullName>
    </recommendedName>
</protein>
<organism evidence="2">
    <name type="scientific">Ananas comosus var. bracteatus</name>
    <name type="common">red pineapple</name>
    <dbReference type="NCBI Taxonomy" id="296719"/>
    <lineage>
        <taxon>Eukaryota</taxon>
        <taxon>Viridiplantae</taxon>
        <taxon>Streptophyta</taxon>
        <taxon>Embryophyta</taxon>
        <taxon>Tracheophyta</taxon>
        <taxon>Spermatophyta</taxon>
        <taxon>Magnoliopsida</taxon>
        <taxon>Liliopsida</taxon>
        <taxon>Poales</taxon>
        <taxon>Bromeliaceae</taxon>
        <taxon>Bromelioideae</taxon>
        <taxon>Ananas</taxon>
    </lineage>
</organism>
<dbReference type="SUPFAM" id="SSF55711">
    <property type="entry name" value="Subdomain of clathrin and coatomer appendage domain"/>
    <property type="match status" value="1"/>
</dbReference>
<dbReference type="InterPro" id="IPR015151">
    <property type="entry name" value="B-adaptin_app_sub_C"/>
</dbReference>
<dbReference type="InterPro" id="IPR012295">
    <property type="entry name" value="TBP_dom_sf"/>
</dbReference>
<dbReference type="InterPro" id="IPR009028">
    <property type="entry name" value="Coatomer/calthrin_app_sub_C"/>
</dbReference>
<name>A0A6V7PHR5_ANACO</name>